<reference evidence="14" key="1">
    <citation type="submission" date="2017-02" db="UniProtKB">
        <authorList>
            <consortium name="WormBaseParasite"/>
        </authorList>
    </citation>
    <scope>IDENTIFICATION</scope>
</reference>
<dbReference type="InterPro" id="IPR036860">
    <property type="entry name" value="SH2_dom_sf"/>
</dbReference>
<dbReference type="Gene3D" id="3.30.505.10">
    <property type="entry name" value="SH2 domain"/>
    <property type="match status" value="1"/>
</dbReference>
<proteinExistence type="predicted"/>
<evidence type="ECO:0000256" key="4">
    <source>
        <dbReference type="ARBA" id="ARBA00022777"/>
    </source>
</evidence>
<dbReference type="WBParaSite" id="NBR_0000930601-mRNA-1">
    <property type="protein sequence ID" value="NBR_0000930601-mRNA-1"/>
    <property type="gene ID" value="NBR_0000930601"/>
</dbReference>
<dbReference type="EC" id="2.7.10.2" evidence="1"/>
<dbReference type="OMA" id="GIVQKHY"/>
<dbReference type="InterPro" id="IPR011009">
    <property type="entry name" value="Kinase-like_dom_sf"/>
</dbReference>
<keyword evidence="3" id="KW-0547">Nucleotide-binding</keyword>
<feature type="region of interest" description="Disordered" evidence="9">
    <location>
        <begin position="1"/>
        <end position="33"/>
    </location>
</feature>
<dbReference type="GO" id="GO:0004715">
    <property type="term" value="F:non-membrane spanning protein tyrosine kinase activity"/>
    <property type="evidence" value="ECO:0007669"/>
    <property type="project" value="UniProtKB-EC"/>
</dbReference>
<evidence type="ECO:0000259" key="11">
    <source>
        <dbReference type="PROSITE" id="PS50011"/>
    </source>
</evidence>
<dbReference type="SUPFAM" id="SSF55550">
    <property type="entry name" value="SH2 domain"/>
    <property type="match status" value="1"/>
</dbReference>
<dbReference type="PANTHER" id="PTHR24418">
    <property type="entry name" value="TYROSINE-PROTEIN KINASE"/>
    <property type="match status" value="1"/>
</dbReference>
<evidence type="ECO:0000256" key="8">
    <source>
        <dbReference type="PROSITE-ProRule" id="PRU00191"/>
    </source>
</evidence>
<name>A0A0N4Y137_NIPBR</name>
<dbReference type="InterPro" id="IPR020635">
    <property type="entry name" value="Tyr_kinase_cat_dom"/>
</dbReference>
<dbReference type="Proteomes" id="UP000271162">
    <property type="component" value="Unassembled WGS sequence"/>
</dbReference>
<evidence type="ECO:0000256" key="2">
    <source>
        <dbReference type="ARBA" id="ARBA00022679"/>
    </source>
</evidence>
<evidence type="ECO:0000259" key="10">
    <source>
        <dbReference type="PROSITE" id="PS50001"/>
    </source>
</evidence>
<dbReference type="PROSITE" id="PS00109">
    <property type="entry name" value="PROTEIN_KINASE_TYR"/>
    <property type="match status" value="1"/>
</dbReference>
<evidence type="ECO:0000256" key="5">
    <source>
        <dbReference type="ARBA" id="ARBA00022840"/>
    </source>
</evidence>
<sequence length="406" mass="46368">MDDDAQPQKDDKKEAGEDGDKKNKEDGIERESVDVAMAGYVDEEAEKVITELHGEPWYHGSLPLEDIANLVVNRGDFLMRELESEPGRPPMKAMQSKCQPCVTVRLATQLKDFPIHTVQVGDAKLFTIDGTNKARTALGIVQKHYEQKIMLPEETPLVRPIPKQQWELTKDKITLQTKLGEGAFGEVWKGTLSHSPTNTTKLKEENKTYMQELFKEARLMRQYKHINVVAFFGMVMENENVMIVMELINGGGLDHHLMKNRVGIPDKCSYAFDVALGLYYLHSKRCMHRDLACRNCLIDTQKNIVKISDFGLSKQADTYKIQATDKIPTKWQAPEVIETHIYTRECDVYSYGILISDPNFRPPLSPDLPDEIRVIISACWGGRPDRRPVMKDVAWILKKFQKHKLV</sequence>
<dbReference type="InterPro" id="IPR000980">
    <property type="entry name" value="SH2"/>
</dbReference>
<feature type="domain" description="Protein kinase" evidence="11">
    <location>
        <begin position="173"/>
        <end position="406"/>
    </location>
</feature>
<evidence type="ECO:0000256" key="3">
    <source>
        <dbReference type="ARBA" id="ARBA00022741"/>
    </source>
</evidence>
<gene>
    <name evidence="12" type="ORF">NBR_LOCUS9307</name>
</gene>
<reference evidence="12 13" key="2">
    <citation type="submission" date="2018-11" db="EMBL/GenBank/DDBJ databases">
        <authorList>
            <consortium name="Pathogen Informatics"/>
        </authorList>
    </citation>
    <scope>NUCLEOTIDE SEQUENCE [LARGE SCALE GENOMIC DNA]</scope>
</reference>
<evidence type="ECO:0000256" key="7">
    <source>
        <dbReference type="ARBA" id="ARBA00051245"/>
    </source>
</evidence>
<dbReference type="SUPFAM" id="SSF56112">
    <property type="entry name" value="Protein kinase-like (PK-like)"/>
    <property type="match status" value="1"/>
</dbReference>
<keyword evidence="8" id="KW-0727">SH2 domain</keyword>
<dbReference type="Gene3D" id="3.30.200.20">
    <property type="entry name" value="Phosphorylase Kinase, domain 1"/>
    <property type="match status" value="1"/>
</dbReference>
<dbReference type="STRING" id="27835.A0A0N4Y137"/>
<evidence type="ECO:0000313" key="12">
    <source>
        <dbReference type="EMBL" id="VDL72896.1"/>
    </source>
</evidence>
<dbReference type="InterPro" id="IPR008266">
    <property type="entry name" value="Tyr_kinase_AS"/>
</dbReference>
<evidence type="ECO:0000256" key="6">
    <source>
        <dbReference type="ARBA" id="ARBA00023137"/>
    </source>
</evidence>
<dbReference type="Pfam" id="PF07714">
    <property type="entry name" value="PK_Tyr_Ser-Thr"/>
    <property type="match status" value="1"/>
</dbReference>
<evidence type="ECO:0000256" key="9">
    <source>
        <dbReference type="SAM" id="MobiDB-lite"/>
    </source>
</evidence>
<keyword evidence="13" id="KW-1185">Reference proteome</keyword>
<dbReference type="Gene3D" id="1.10.510.10">
    <property type="entry name" value="Transferase(Phosphotransferase) domain 1"/>
    <property type="match status" value="1"/>
</dbReference>
<dbReference type="InterPro" id="IPR000719">
    <property type="entry name" value="Prot_kinase_dom"/>
</dbReference>
<keyword evidence="4" id="KW-0418">Kinase</keyword>
<evidence type="ECO:0000256" key="1">
    <source>
        <dbReference type="ARBA" id="ARBA00011903"/>
    </source>
</evidence>
<dbReference type="PROSITE" id="PS50011">
    <property type="entry name" value="PROTEIN_KINASE_DOM"/>
    <property type="match status" value="1"/>
</dbReference>
<dbReference type="AlphaFoldDB" id="A0A0N4Y137"/>
<keyword evidence="5" id="KW-0067">ATP-binding</keyword>
<keyword evidence="6" id="KW-0829">Tyrosine-protein kinase</keyword>
<dbReference type="EMBL" id="UYSL01020123">
    <property type="protein sequence ID" value="VDL72896.1"/>
    <property type="molecule type" value="Genomic_DNA"/>
</dbReference>
<feature type="domain" description="SH2" evidence="10">
    <location>
        <begin position="57"/>
        <end position="161"/>
    </location>
</feature>
<organism evidence="14">
    <name type="scientific">Nippostrongylus brasiliensis</name>
    <name type="common">Rat hookworm</name>
    <dbReference type="NCBI Taxonomy" id="27835"/>
    <lineage>
        <taxon>Eukaryota</taxon>
        <taxon>Metazoa</taxon>
        <taxon>Ecdysozoa</taxon>
        <taxon>Nematoda</taxon>
        <taxon>Chromadorea</taxon>
        <taxon>Rhabditida</taxon>
        <taxon>Rhabditina</taxon>
        <taxon>Rhabditomorpha</taxon>
        <taxon>Strongyloidea</taxon>
        <taxon>Heligmosomidae</taxon>
        <taxon>Nippostrongylus</taxon>
    </lineage>
</organism>
<accession>A0A0N4Y137</accession>
<protein>
    <recommendedName>
        <fullName evidence="1">non-specific protein-tyrosine kinase</fullName>
        <ecNumber evidence="1">2.7.10.2</ecNumber>
    </recommendedName>
</protein>
<dbReference type="GO" id="GO:0005524">
    <property type="term" value="F:ATP binding"/>
    <property type="evidence" value="ECO:0007669"/>
    <property type="project" value="UniProtKB-KW"/>
</dbReference>
<comment type="catalytic activity">
    <reaction evidence="7">
        <text>L-tyrosyl-[protein] + ATP = O-phospho-L-tyrosyl-[protein] + ADP + H(+)</text>
        <dbReference type="Rhea" id="RHEA:10596"/>
        <dbReference type="Rhea" id="RHEA-COMP:10136"/>
        <dbReference type="Rhea" id="RHEA-COMP:20101"/>
        <dbReference type="ChEBI" id="CHEBI:15378"/>
        <dbReference type="ChEBI" id="CHEBI:30616"/>
        <dbReference type="ChEBI" id="CHEBI:46858"/>
        <dbReference type="ChEBI" id="CHEBI:61978"/>
        <dbReference type="ChEBI" id="CHEBI:456216"/>
        <dbReference type="EC" id="2.7.10.2"/>
    </reaction>
</comment>
<evidence type="ECO:0000313" key="14">
    <source>
        <dbReference type="WBParaSite" id="NBR_0000930601-mRNA-1"/>
    </source>
</evidence>
<dbReference type="SMART" id="SM00219">
    <property type="entry name" value="TyrKc"/>
    <property type="match status" value="1"/>
</dbReference>
<keyword evidence="2" id="KW-0808">Transferase</keyword>
<dbReference type="InterPro" id="IPR050198">
    <property type="entry name" value="Non-receptor_tyrosine_kinases"/>
</dbReference>
<evidence type="ECO:0000313" key="13">
    <source>
        <dbReference type="Proteomes" id="UP000271162"/>
    </source>
</evidence>
<dbReference type="PROSITE" id="PS50001">
    <property type="entry name" value="SH2"/>
    <property type="match status" value="1"/>
</dbReference>
<dbReference type="InterPro" id="IPR001245">
    <property type="entry name" value="Ser-Thr/Tyr_kinase_cat_dom"/>
</dbReference>